<dbReference type="Gene3D" id="2.60.40.790">
    <property type="match status" value="1"/>
</dbReference>
<gene>
    <name evidence="4" type="ORF">ACFQY0_00825</name>
</gene>
<dbReference type="PROSITE" id="PS01031">
    <property type="entry name" value="SHSP"/>
    <property type="match status" value="1"/>
</dbReference>
<keyword evidence="5" id="KW-1185">Reference proteome</keyword>
<protein>
    <submittedName>
        <fullName evidence="4">Hsp20/alpha crystallin family protein</fullName>
    </submittedName>
</protein>
<evidence type="ECO:0000259" key="3">
    <source>
        <dbReference type="PROSITE" id="PS01031"/>
    </source>
</evidence>
<dbReference type="Pfam" id="PF00011">
    <property type="entry name" value="HSP20"/>
    <property type="match status" value="1"/>
</dbReference>
<proteinExistence type="inferred from homology"/>
<name>A0ABW2L083_9BACT</name>
<feature type="domain" description="SHSP" evidence="3">
    <location>
        <begin position="26"/>
        <end position="122"/>
    </location>
</feature>
<evidence type="ECO:0000313" key="5">
    <source>
        <dbReference type="Proteomes" id="UP001596472"/>
    </source>
</evidence>
<dbReference type="InterPro" id="IPR008978">
    <property type="entry name" value="HSP20-like_chaperone"/>
</dbReference>
<dbReference type="SUPFAM" id="SSF49764">
    <property type="entry name" value="HSP20-like chaperones"/>
    <property type="match status" value="1"/>
</dbReference>
<evidence type="ECO:0000256" key="1">
    <source>
        <dbReference type="PROSITE-ProRule" id="PRU00285"/>
    </source>
</evidence>
<comment type="similarity">
    <text evidence="1 2">Belongs to the small heat shock protein (HSP20) family.</text>
</comment>
<dbReference type="RefSeq" id="WP_379708084.1">
    <property type="nucleotide sequence ID" value="NZ_JBHTBS010000001.1"/>
</dbReference>
<dbReference type="CDD" id="cd00298">
    <property type="entry name" value="ACD_sHsps_p23-like"/>
    <property type="match status" value="1"/>
</dbReference>
<evidence type="ECO:0000256" key="2">
    <source>
        <dbReference type="RuleBase" id="RU003616"/>
    </source>
</evidence>
<dbReference type="InterPro" id="IPR002068">
    <property type="entry name" value="A-crystallin/Hsp20_dom"/>
</dbReference>
<reference evidence="5" key="1">
    <citation type="journal article" date="2019" name="Int. J. Syst. Evol. Microbiol.">
        <title>The Global Catalogue of Microorganisms (GCM) 10K type strain sequencing project: providing services to taxonomists for standard genome sequencing and annotation.</title>
        <authorList>
            <consortium name="The Broad Institute Genomics Platform"/>
            <consortium name="The Broad Institute Genome Sequencing Center for Infectious Disease"/>
            <person name="Wu L."/>
            <person name="Ma J."/>
        </authorList>
    </citation>
    <scope>NUCLEOTIDE SEQUENCE [LARGE SCALE GENOMIC DNA]</scope>
    <source>
        <strain evidence="5">CGMCC 4.1467</strain>
    </source>
</reference>
<organism evidence="4 5">
    <name type="scientific">Haloferula chungangensis</name>
    <dbReference type="NCBI Taxonomy" id="1048331"/>
    <lineage>
        <taxon>Bacteria</taxon>
        <taxon>Pseudomonadati</taxon>
        <taxon>Verrucomicrobiota</taxon>
        <taxon>Verrucomicrobiia</taxon>
        <taxon>Verrucomicrobiales</taxon>
        <taxon>Verrucomicrobiaceae</taxon>
        <taxon>Haloferula</taxon>
    </lineage>
</organism>
<comment type="caution">
    <text evidence="4">The sequence shown here is derived from an EMBL/GenBank/DDBJ whole genome shotgun (WGS) entry which is preliminary data.</text>
</comment>
<dbReference type="Proteomes" id="UP001596472">
    <property type="component" value="Unassembled WGS sequence"/>
</dbReference>
<accession>A0ABW2L083</accession>
<evidence type="ECO:0000313" key="4">
    <source>
        <dbReference type="EMBL" id="MFC7335703.1"/>
    </source>
</evidence>
<sequence length="122" mass="13688">MILPQHLRNSSPWLSDFGRLFDTAFQRVSQGPRGLRVHENDQHWTLEADFPGTPKQDLEIEVREGALHLGIKSDNELTNSYRLPLGKHIDASGISAKLDLGVLTVTLPKAKADTETHRIEIL</sequence>
<dbReference type="EMBL" id="JBHTBS010000001">
    <property type="protein sequence ID" value="MFC7335703.1"/>
    <property type="molecule type" value="Genomic_DNA"/>
</dbReference>